<name>A0A518E2D9_9BACT</name>
<organism evidence="4 5">
    <name type="scientific">Lignipirellula cremea</name>
    <dbReference type="NCBI Taxonomy" id="2528010"/>
    <lineage>
        <taxon>Bacteria</taxon>
        <taxon>Pseudomonadati</taxon>
        <taxon>Planctomycetota</taxon>
        <taxon>Planctomycetia</taxon>
        <taxon>Pirellulales</taxon>
        <taxon>Pirellulaceae</taxon>
        <taxon>Lignipirellula</taxon>
    </lineage>
</organism>
<evidence type="ECO:0000259" key="3">
    <source>
        <dbReference type="PROSITE" id="PS50234"/>
    </source>
</evidence>
<dbReference type="Gene3D" id="3.40.50.410">
    <property type="entry name" value="von Willebrand factor, type A domain"/>
    <property type="match status" value="1"/>
</dbReference>
<dbReference type="Proteomes" id="UP000317648">
    <property type="component" value="Chromosome"/>
</dbReference>
<evidence type="ECO:0000256" key="2">
    <source>
        <dbReference type="SAM" id="Phobius"/>
    </source>
</evidence>
<dbReference type="EMBL" id="CP036433">
    <property type="protein sequence ID" value="QDU98259.1"/>
    <property type="molecule type" value="Genomic_DNA"/>
</dbReference>
<dbReference type="Pfam" id="PF13400">
    <property type="entry name" value="Tad"/>
    <property type="match status" value="1"/>
</dbReference>
<dbReference type="KEGG" id="lcre:Pla8534_61200"/>
<keyword evidence="2" id="KW-1133">Transmembrane helix</keyword>
<dbReference type="OrthoDB" id="210334at2"/>
<evidence type="ECO:0000256" key="1">
    <source>
        <dbReference type="SAM" id="MobiDB-lite"/>
    </source>
</evidence>
<dbReference type="AlphaFoldDB" id="A0A518E2D9"/>
<feature type="transmembrane region" description="Helical" evidence="2">
    <location>
        <begin position="12"/>
        <end position="38"/>
    </location>
</feature>
<dbReference type="CDD" id="cd00198">
    <property type="entry name" value="vWFA"/>
    <property type="match status" value="1"/>
</dbReference>
<dbReference type="RefSeq" id="WP_145057373.1">
    <property type="nucleotide sequence ID" value="NZ_CP036433.1"/>
</dbReference>
<keyword evidence="2" id="KW-0472">Membrane</keyword>
<proteinExistence type="predicted"/>
<dbReference type="InterPro" id="IPR036465">
    <property type="entry name" value="vWFA_dom_sf"/>
</dbReference>
<protein>
    <submittedName>
        <fullName evidence="4">von Willebrand factor type A domain protein</fullName>
    </submittedName>
</protein>
<dbReference type="InterPro" id="IPR028087">
    <property type="entry name" value="Tad_N"/>
</dbReference>
<keyword evidence="2" id="KW-0812">Transmembrane</keyword>
<evidence type="ECO:0000313" key="5">
    <source>
        <dbReference type="Proteomes" id="UP000317648"/>
    </source>
</evidence>
<dbReference type="PROSITE" id="PS50234">
    <property type="entry name" value="VWFA"/>
    <property type="match status" value="1"/>
</dbReference>
<reference evidence="4 5" key="1">
    <citation type="submission" date="2019-02" db="EMBL/GenBank/DDBJ databases">
        <title>Deep-cultivation of Planctomycetes and their phenomic and genomic characterization uncovers novel biology.</title>
        <authorList>
            <person name="Wiegand S."/>
            <person name="Jogler M."/>
            <person name="Boedeker C."/>
            <person name="Pinto D."/>
            <person name="Vollmers J."/>
            <person name="Rivas-Marin E."/>
            <person name="Kohn T."/>
            <person name="Peeters S.H."/>
            <person name="Heuer A."/>
            <person name="Rast P."/>
            <person name="Oberbeckmann S."/>
            <person name="Bunk B."/>
            <person name="Jeske O."/>
            <person name="Meyerdierks A."/>
            <person name="Storesund J.E."/>
            <person name="Kallscheuer N."/>
            <person name="Luecker S."/>
            <person name="Lage O.M."/>
            <person name="Pohl T."/>
            <person name="Merkel B.J."/>
            <person name="Hornburger P."/>
            <person name="Mueller R.-W."/>
            <person name="Bruemmer F."/>
            <person name="Labrenz M."/>
            <person name="Spormann A.M."/>
            <person name="Op den Camp H."/>
            <person name="Overmann J."/>
            <person name="Amann R."/>
            <person name="Jetten M.S.M."/>
            <person name="Mascher T."/>
            <person name="Medema M.H."/>
            <person name="Devos D.P."/>
            <person name="Kaster A.-K."/>
            <person name="Ovreas L."/>
            <person name="Rohde M."/>
            <person name="Galperin M.Y."/>
            <person name="Jogler C."/>
        </authorList>
    </citation>
    <scope>NUCLEOTIDE SEQUENCE [LARGE SCALE GENOMIC DNA]</scope>
    <source>
        <strain evidence="4 5">Pla85_3_4</strain>
    </source>
</reference>
<feature type="region of interest" description="Disordered" evidence="1">
    <location>
        <begin position="298"/>
        <end position="327"/>
    </location>
</feature>
<evidence type="ECO:0000313" key="4">
    <source>
        <dbReference type="EMBL" id="QDU98259.1"/>
    </source>
</evidence>
<gene>
    <name evidence="4" type="ORF">Pla8534_61200</name>
</gene>
<accession>A0A518E2D9</accession>
<sequence>MLSSARNRKAQVVVWAALMMVFVVGMVAFAVDVGYMLLTRSQLQNAADSAAIAGAAVMSQGTEAVVAEAQEFAAYHVAASDKVKLDAGDVEFGVWDSDARKFEATIDPGNAIRVTVRREKAALFFGRVFGHKVFSTQASAVATATPRDIALVVDLSGSMNDDTEPAWATTSINKNFDSSVGSDLMQDLYTDLGFGKFPGNLQHLGASLGVKPDKYAYAEMTKDEGPLASVSIPPAYRIAPTDTEAVRKQKAYSWLINYEIAPMMPAALPQASTGNYKYWEKYLDYLILPVKIVAPRPPAPPQPVGPKPVGPKPTPPKPTDPPPPKPPIGWILPGDESLVAAWSQSPLAGVPESHPAVSLEPLAFAGDAAQALLLASQSLGDPGSPPIERGWLPPSQSGDRITGFNNPNKTNFPDSSTSLPRNLRNYIGYLTYAQFMADHGRDSEPAGFSPLSMQNPFCPLHEEATAGGVFQFPPRTQPMHAARRALIAAIQVVKERNKVITNHELRDWVSVISFDTGSGLVQEITPDYDAAMKACVTLQAVSDKAATTATESGLIYARAHIRQPSEGGKGRAKVDKVVVLLTDGAPNLYESDKDLIDGYSEKNGSADFYGGGYYWYDAPLMQSALMQADHWRVFPVGIGLGADYTFMDRLARMGGAANDKGESARGSGNPAEYEQRLTEILEAIINQPTIRLVD</sequence>
<dbReference type="InterPro" id="IPR002035">
    <property type="entry name" value="VWF_A"/>
</dbReference>
<dbReference type="SUPFAM" id="SSF53300">
    <property type="entry name" value="vWA-like"/>
    <property type="match status" value="1"/>
</dbReference>
<feature type="domain" description="VWFA" evidence="3">
    <location>
        <begin position="509"/>
        <end position="684"/>
    </location>
</feature>
<keyword evidence="5" id="KW-1185">Reference proteome</keyword>